<feature type="transmembrane region" description="Helical" evidence="7">
    <location>
        <begin position="122"/>
        <end position="150"/>
    </location>
</feature>
<keyword evidence="9" id="KW-1185">Reference proteome</keyword>
<sequence>MTHLPCRHPDRPEAAVSTPPTTPSSTTTSTGAADDYLAKRQLRKGAAGWVLLAGLGVSYVISGDYSGWNFGLGQGGFGGLLIAGVLIAAMYTAMVLGMAELSSALPTAGGGYTFARRALGPWGGFATGTAILIEYAIAPAAIATFIGAYVESLGLFGITDGWWVYLAAYVLFVGVHLMGVGEALKVMFVITAIAVVGLVIFAVAAVPLFDAANLTDITPTDAAGASPFLPYGYLGIWAAVPFAIWFFLAIEGVPLGAEEARDPAKDVPRGIIAAMAVLLVTGAAVLVLATGAIGASALSESGNPLVEALGTGTMATVVNYIGLAGLVASFFSIIYAYSRQTFALSRAGYLPRVLSLTNGRKAPTLALVVPGVIGFLLSLTGQGAVLLNMAVFGAALSYVLMMVSHIVLRRREPDMPRPYRTPGGVATTGFALVVAVISVIATFLVDSVAALCALGAFALFMAYFALYSRHHLVARAPDEEFAALAAAEDELR</sequence>
<feature type="transmembrane region" description="Helical" evidence="7">
    <location>
        <begin position="447"/>
        <end position="466"/>
    </location>
</feature>
<feature type="transmembrane region" description="Helical" evidence="7">
    <location>
        <begin position="186"/>
        <end position="208"/>
    </location>
</feature>
<feature type="region of interest" description="Disordered" evidence="6">
    <location>
        <begin position="1"/>
        <end position="31"/>
    </location>
</feature>
<keyword evidence="4 7" id="KW-1133">Transmembrane helix</keyword>
<evidence type="ECO:0000256" key="1">
    <source>
        <dbReference type="ARBA" id="ARBA00004651"/>
    </source>
</evidence>
<dbReference type="Proteomes" id="UP000694287">
    <property type="component" value="Unassembled WGS sequence"/>
</dbReference>
<dbReference type="Pfam" id="PF13520">
    <property type="entry name" value="AA_permease_2"/>
    <property type="match status" value="1"/>
</dbReference>
<dbReference type="InterPro" id="IPR002293">
    <property type="entry name" value="AA/rel_permease1"/>
</dbReference>
<evidence type="ECO:0000313" key="8">
    <source>
        <dbReference type="EMBL" id="MBW0134336.1"/>
    </source>
</evidence>
<evidence type="ECO:0000256" key="4">
    <source>
        <dbReference type="ARBA" id="ARBA00022989"/>
    </source>
</evidence>
<dbReference type="InterPro" id="IPR004757">
    <property type="entry name" value="EtNH_permease"/>
</dbReference>
<protein>
    <submittedName>
        <fullName evidence="8">Ethanolamine permease</fullName>
    </submittedName>
</protein>
<reference evidence="8 9" key="1">
    <citation type="submission" date="2020-11" db="EMBL/GenBank/DDBJ databases">
        <title>Pseudonocardia abyssalis sp. nov. and Pseudonocardia oceani sp. nov., description and phylogenomic analysis of two novel actinomycetes isolated from the deep Southern Ocean.</title>
        <authorList>
            <person name="Parra J."/>
        </authorList>
    </citation>
    <scope>NUCLEOTIDE SEQUENCE [LARGE SCALE GENOMIC DNA]</scope>
    <source>
        <strain evidence="8 9">KRD-168</strain>
    </source>
</reference>
<dbReference type="PANTHER" id="PTHR42770:SF7">
    <property type="entry name" value="MEMBRANE PROTEIN"/>
    <property type="match status" value="1"/>
</dbReference>
<evidence type="ECO:0000256" key="5">
    <source>
        <dbReference type="ARBA" id="ARBA00023136"/>
    </source>
</evidence>
<dbReference type="EMBL" id="JADQDK010000001">
    <property type="protein sequence ID" value="MBW0134336.1"/>
    <property type="molecule type" value="Genomic_DNA"/>
</dbReference>
<feature type="transmembrane region" description="Helical" evidence="7">
    <location>
        <begin position="420"/>
        <end position="441"/>
    </location>
</feature>
<dbReference type="PANTHER" id="PTHR42770">
    <property type="entry name" value="AMINO ACID TRANSPORTER-RELATED"/>
    <property type="match status" value="1"/>
</dbReference>
<evidence type="ECO:0000313" key="9">
    <source>
        <dbReference type="Proteomes" id="UP000694287"/>
    </source>
</evidence>
<feature type="transmembrane region" description="Helical" evidence="7">
    <location>
        <begin position="46"/>
        <end position="65"/>
    </location>
</feature>
<evidence type="ECO:0000256" key="2">
    <source>
        <dbReference type="ARBA" id="ARBA00022475"/>
    </source>
</evidence>
<dbReference type="InterPro" id="IPR050367">
    <property type="entry name" value="APC_superfamily"/>
</dbReference>
<feature type="transmembrane region" description="Helical" evidence="7">
    <location>
        <begin position="271"/>
        <end position="297"/>
    </location>
</feature>
<evidence type="ECO:0000256" key="6">
    <source>
        <dbReference type="SAM" id="MobiDB-lite"/>
    </source>
</evidence>
<dbReference type="PIRSF" id="PIRSF006060">
    <property type="entry name" value="AA_transporter"/>
    <property type="match status" value="1"/>
</dbReference>
<gene>
    <name evidence="8" type="primary">eat</name>
    <name evidence="8" type="ORF">I4I81_08715</name>
</gene>
<name>A0ABS6UQX5_9PSEU</name>
<dbReference type="NCBIfam" id="TIGR00908">
    <property type="entry name" value="2A0305"/>
    <property type="match status" value="1"/>
</dbReference>
<comment type="caution">
    <text evidence="8">The sequence shown here is derived from an EMBL/GenBank/DDBJ whole genome shotgun (WGS) entry which is preliminary data.</text>
</comment>
<accession>A0ABS6UQX5</accession>
<keyword evidence="3 7" id="KW-0812">Transmembrane</keyword>
<keyword evidence="5 7" id="KW-0472">Membrane</keyword>
<proteinExistence type="predicted"/>
<feature type="compositionally biased region" description="Low complexity" evidence="6">
    <location>
        <begin position="17"/>
        <end position="30"/>
    </location>
</feature>
<feature type="transmembrane region" description="Helical" evidence="7">
    <location>
        <begin position="362"/>
        <end position="379"/>
    </location>
</feature>
<organism evidence="8 9">
    <name type="scientific">Pseudonocardia abyssalis</name>
    <dbReference type="NCBI Taxonomy" id="2792008"/>
    <lineage>
        <taxon>Bacteria</taxon>
        <taxon>Bacillati</taxon>
        <taxon>Actinomycetota</taxon>
        <taxon>Actinomycetes</taxon>
        <taxon>Pseudonocardiales</taxon>
        <taxon>Pseudonocardiaceae</taxon>
        <taxon>Pseudonocardia</taxon>
    </lineage>
</organism>
<comment type="subcellular location">
    <subcellularLocation>
        <location evidence="1">Cell membrane</location>
        <topology evidence="1">Multi-pass membrane protein</topology>
    </subcellularLocation>
</comment>
<feature type="transmembrane region" description="Helical" evidence="7">
    <location>
        <begin position="385"/>
        <end position="408"/>
    </location>
</feature>
<evidence type="ECO:0000256" key="7">
    <source>
        <dbReference type="SAM" id="Phobius"/>
    </source>
</evidence>
<keyword evidence="2" id="KW-1003">Cell membrane</keyword>
<feature type="transmembrane region" description="Helical" evidence="7">
    <location>
        <begin position="162"/>
        <end position="179"/>
    </location>
</feature>
<feature type="transmembrane region" description="Helical" evidence="7">
    <location>
        <begin position="228"/>
        <end position="250"/>
    </location>
</feature>
<evidence type="ECO:0000256" key="3">
    <source>
        <dbReference type="ARBA" id="ARBA00022692"/>
    </source>
</evidence>
<feature type="transmembrane region" description="Helical" evidence="7">
    <location>
        <begin position="77"/>
        <end position="101"/>
    </location>
</feature>
<feature type="transmembrane region" description="Helical" evidence="7">
    <location>
        <begin position="317"/>
        <end position="337"/>
    </location>
</feature>